<accession>V9L7R0</accession>
<feature type="compositionally biased region" description="Acidic residues" evidence="1">
    <location>
        <begin position="93"/>
        <end position="116"/>
    </location>
</feature>
<dbReference type="STRING" id="7868.ENSCMIP00000017514"/>
<reference evidence="4" key="4">
    <citation type="submission" date="2025-05" db="UniProtKB">
        <authorList>
            <consortium name="Ensembl"/>
        </authorList>
    </citation>
    <scope>IDENTIFICATION</scope>
</reference>
<gene>
    <name evidence="4" type="primary">LOC121851372</name>
</gene>
<protein>
    <submittedName>
        <fullName evidence="4">Mitochondrial transcription rescue factor 1</fullName>
    </submittedName>
</protein>
<evidence type="ECO:0000313" key="5">
    <source>
        <dbReference type="Proteomes" id="UP000314986"/>
    </source>
</evidence>
<proteinExistence type="evidence at transcript level"/>
<reference evidence="5" key="1">
    <citation type="journal article" date="2006" name="Science">
        <title>Ancient noncoding elements conserved in the human genome.</title>
        <authorList>
            <person name="Venkatesh B."/>
            <person name="Kirkness E.F."/>
            <person name="Loh Y.H."/>
            <person name="Halpern A.L."/>
            <person name="Lee A.P."/>
            <person name="Johnson J."/>
            <person name="Dandona N."/>
            <person name="Viswanathan L.D."/>
            <person name="Tay A."/>
            <person name="Venter J.C."/>
            <person name="Strausberg R.L."/>
            <person name="Brenner S."/>
        </authorList>
    </citation>
    <scope>NUCLEOTIDE SEQUENCE [LARGE SCALE GENOMIC DNA]</scope>
</reference>
<dbReference type="AlphaFoldDB" id="V9L7R0"/>
<dbReference type="PANTHER" id="PTHR13633">
    <property type="entry name" value="MITOCHONDRIAL TRANSCRIPTION RESCUE FACTOR 1"/>
    <property type="match status" value="1"/>
</dbReference>
<feature type="domain" description="Mitochondrial transcription rescue factor 1 C-terminal" evidence="2">
    <location>
        <begin position="123"/>
        <end position="225"/>
    </location>
</feature>
<dbReference type="RefSeq" id="XP_042201157.1">
    <property type="nucleotide sequence ID" value="XM_042345223.1"/>
</dbReference>
<reference evidence="3 5" key="3">
    <citation type="journal article" date="2014" name="Nature">
        <title>Elephant shark genome provides unique insights into gnathostome evolution.</title>
        <authorList>
            <consortium name="International Elephant Shark Genome Sequencing Consortium"/>
            <person name="Venkatesh B."/>
            <person name="Lee A.P."/>
            <person name="Ravi V."/>
            <person name="Maurya A.K."/>
            <person name="Lian M.M."/>
            <person name="Swann J.B."/>
            <person name="Ohta Y."/>
            <person name="Flajnik M.F."/>
            <person name="Sutoh Y."/>
            <person name="Kasahara M."/>
            <person name="Hoon S."/>
            <person name="Gangu V."/>
            <person name="Roy S.W."/>
            <person name="Irimia M."/>
            <person name="Korzh V."/>
            <person name="Kondrychyn I."/>
            <person name="Lim Z.W."/>
            <person name="Tay B.H."/>
            <person name="Tohari S."/>
            <person name="Kong K.W."/>
            <person name="Ho S."/>
            <person name="Lorente-Galdos B."/>
            <person name="Quilez J."/>
            <person name="Marques-Bonet T."/>
            <person name="Raney B.J."/>
            <person name="Ingham P.W."/>
            <person name="Tay A."/>
            <person name="Hillier L.W."/>
            <person name="Minx P."/>
            <person name="Boehm T."/>
            <person name="Wilson R.K."/>
            <person name="Brenner S."/>
            <person name="Warren W.C."/>
        </authorList>
    </citation>
    <scope>NUCLEOTIDE SEQUENCE</scope>
    <source>
        <tissue evidence="3">Brain</tissue>
    </source>
</reference>
<dbReference type="InterPro" id="IPR057896">
    <property type="entry name" value="MTRES1_C"/>
</dbReference>
<feature type="compositionally biased region" description="Basic residues" evidence="1">
    <location>
        <begin position="75"/>
        <end position="88"/>
    </location>
</feature>
<keyword evidence="5" id="KW-1185">Reference proteome</keyword>
<reference evidence="5" key="2">
    <citation type="journal article" date="2007" name="PLoS Biol.">
        <title>Survey sequencing and comparative analysis of the elephant shark (Callorhinchus milii) genome.</title>
        <authorList>
            <person name="Venkatesh B."/>
            <person name="Kirkness E.F."/>
            <person name="Loh Y.H."/>
            <person name="Halpern A.L."/>
            <person name="Lee A.P."/>
            <person name="Johnson J."/>
            <person name="Dandona N."/>
            <person name="Viswanathan L.D."/>
            <person name="Tay A."/>
            <person name="Venter J.C."/>
            <person name="Strausberg R.L."/>
            <person name="Brenner S."/>
        </authorList>
    </citation>
    <scope>NUCLEOTIDE SEQUENCE [LARGE SCALE GENOMIC DNA]</scope>
</reference>
<dbReference type="RefSeq" id="XP_042201154.1">
    <property type="nucleotide sequence ID" value="XM_042345220.1"/>
</dbReference>
<dbReference type="GeneTree" id="ENSGT00390000009366"/>
<evidence type="ECO:0000256" key="1">
    <source>
        <dbReference type="SAM" id="MobiDB-lite"/>
    </source>
</evidence>
<dbReference type="GO" id="GO:1903108">
    <property type="term" value="P:regulation of mitochondrial transcription"/>
    <property type="evidence" value="ECO:0007669"/>
    <property type="project" value="TreeGrafter"/>
</dbReference>
<sequence length="230" mass="26701">MNGLITQARVLKALNRCGMLWRRSVPLEPCRAWRRAICGEQHLNRNIVWQRPESHRVIPIPGILCLPENSLAVPVRHKSSKSSKKGKSKILQEEEDDDDDPEKSDYEDEPEQEDDPTLPKTYKDLEKVVTSFRFDLIMKEGLDTARNKVEDAFYSNKLRLNGGKLLKKSKAVKEGDVLDFIIGEDKETGSVTLMRVVFRKVSEEMTDKDKYRVTLRRWKNLKLPKEECFK</sequence>
<dbReference type="OrthoDB" id="4150at2759"/>
<dbReference type="GO" id="GO:0003723">
    <property type="term" value="F:RNA binding"/>
    <property type="evidence" value="ECO:0007669"/>
    <property type="project" value="TreeGrafter"/>
</dbReference>
<dbReference type="RefSeq" id="XP_042201156.1">
    <property type="nucleotide sequence ID" value="XM_042345222.1"/>
</dbReference>
<dbReference type="Pfam" id="PF25818">
    <property type="entry name" value="MTRES1_C"/>
    <property type="match status" value="1"/>
</dbReference>
<organism evidence="3">
    <name type="scientific">Callorhinchus milii</name>
    <name type="common">Ghost shark</name>
    <dbReference type="NCBI Taxonomy" id="7868"/>
    <lineage>
        <taxon>Eukaryota</taxon>
        <taxon>Metazoa</taxon>
        <taxon>Chordata</taxon>
        <taxon>Craniata</taxon>
        <taxon>Vertebrata</taxon>
        <taxon>Chondrichthyes</taxon>
        <taxon>Holocephali</taxon>
        <taxon>Chimaeriformes</taxon>
        <taxon>Callorhinchidae</taxon>
        <taxon>Callorhinchus</taxon>
    </lineage>
</organism>
<dbReference type="Proteomes" id="UP000314986">
    <property type="component" value="Unassembled WGS sequence"/>
</dbReference>
<evidence type="ECO:0000313" key="4">
    <source>
        <dbReference type="Ensembl" id="ENSCMIP00000017514.1"/>
    </source>
</evidence>
<dbReference type="PANTHER" id="PTHR13633:SF3">
    <property type="entry name" value="MITOCHONDRIAL TRANSCRIPTION RESCUE FACTOR 1"/>
    <property type="match status" value="1"/>
</dbReference>
<dbReference type="GeneID" id="121851372"/>
<evidence type="ECO:0000313" key="3">
    <source>
        <dbReference type="EMBL" id="AFP08185.1"/>
    </source>
</evidence>
<feature type="region of interest" description="Disordered" evidence="1">
    <location>
        <begin position="75"/>
        <end position="120"/>
    </location>
</feature>
<dbReference type="CTD" id="51250"/>
<evidence type="ECO:0000259" key="2">
    <source>
        <dbReference type="Pfam" id="PF25818"/>
    </source>
</evidence>
<dbReference type="KEGG" id="cmk:103182200"/>
<dbReference type="EMBL" id="JW875668">
    <property type="protein sequence ID" value="AFP08185.1"/>
    <property type="molecule type" value="mRNA"/>
</dbReference>
<dbReference type="GO" id="GO:0005739">
    <property type="term" value="C:mitochondrion"/>
    <property type="evidence" value="ECO:0007669"/>
    <property type="project" value="TreeGrafter"/>
</dbReference>
<name>V9L7R0_CALMI</name>
<dbReference type="Ensembl" id="ENSCMIT00000017852.1">
    <property type="protein sequence ID" value="ENSCMIP00000017514.1"/>
    <property type="gene ID" value="ENSCMIG00000008352.1"/>
</dbReference>
<dbReference type="OMA" id="DIGRNQA"/>